<dbReference type="OrthoDB" id="742808at2"/>
<keyword evidence="2" id="KW-0031">Aminopeptidase</keyword>
<evidence type="ECO:0000313" key="2">
    <source>
        <dbReference type="EMBL" id="AIE85139.1"/>
    </source>
</evidence>
<dbReference type="eggNOG" id="COG1506">
    <property type="taxonomic scope" value="Bacteria"/>
</dbReference>
<accession>A0A068NU65</accession>
<feature type="signal peptide" evidence="1">
    <location>
        <begin position="1"/>
        <end position="18"/>
    </location>
</feature>
<keyword evidence="1" id="KW-0732">Signal</keyword>
<dbReference type="SUPFAM" id="SSF53474">
    <property type="entry name" value="alpha/beta-Hydrolases"/>
    <property type="match status" value="1"/>
</dbReference>
<organism evidence="2 3">
    <name type="scientific">Fimbriimonas ginsengisoli Gsoil 348</name>
    <dbReference type="NCBI Taxonomy" id="661478"/>
    <lineage>
        <taxon>Bacteria</taxon>
        <taxon>Bacillati</taxon>
        <taxon>Armatimonadota</taxon>
        <taxon>Fimbriimonadia</taxon>
        <taxon>Fimbriimonadales</taxon>
        <taxon>Fimbriimonadaceae</taxon>
        <taxon>Fimbriimonas</taxon>
    </lineage>
</organism>
<dbReference type="RefSeq" id="WP_025226267.1">
    <property type="nucleotide sequence ID" value="NZ_CP007139.1"/>
</dbReference>
<dbReference type="InterPro" id="IPR029058">
    <property type="entry name" value="AB_hydrolase_fold"/>
</dbReference>
<feature type="chain" id="PRO_5001654262" evidence="1">
    <location>
        <begin position="19"/>
        <end position="560"/>
    </location>
</feature>
<evidence type="ECO:0000313" key="3">
    <source>
        <dbReference type="Proteomes" id="UP000027982"/>
    </source>
</evidence>
<dbReference type="KEGG" id="fgi:OP10G_1771"/>
<dbReference type="Gene3D" id="3.40.50.1820">
    <property type="entry name" value="alpha/beta hydrolase"/>
    <property type="match status" value="1"/>
</dbReference>
<keyword evidence="2" id="KW-0645">Protease</keyword>
<dbReference type="Proteomes" id="UP000027982">
    <property type="component" value="Chromosome"/>
</dbReference>
<gene>
    <name evidence="2" type="ORF">OP10G_1771</name>
</gene>
<protein>
    <submittedName>
        <fullName evidence="2">Dipeptidyl aminopeptidase/acylaminoacyl-peptidase-like protein</fullName>
    </submittedName>
</protein>
<dbReference type="HOGENOM" id="CLU_492398_0_0_0"/>
<dbReference type="EMBL" id="CP007139">
    <property type="protein sequence ID" value="AIE85139.1"/>
    <property type="molecule type" value="Genomic_DNA"/>
</dbReference>
<name>A0A068NU65_FIMGI</name>
<dbReference type="GO" id="GO:0004177">
    <property type="term" value="F:aminopeptidase activity"/>
    <property type="evidence" value="ECO:0007669"/>
    <property type="project" value="UniProtKB-KW"/>
</dbReference>
<reference evidence="2 3" key="1">
    <citation type="journal article" date="2014" name="PLoS ONE">
        <title>The first complete genome sequence of the class fimbriimonadia in the phylum armatimonadetes.</title>
        <authorList>
            <person name="Hu Z.Y."/>
            <person name="Wang Y.Z."/>
            <person name="Im W.T."/>
            <person name="Wang S.Y."/>
            <person name="Zhao G.P."/>
            <person name="Zheng H.J."/>
            <person name="Quan Z.X."/>
        </authorList>
    </citation>
    <scope>NUCLEOTIDE SEQUENCE [LARGE SCALE GENOMIC DNA]</scope>
    <source>
        <strain evidence="2">Gsoil 348</strain>
    </source>
</reference>
<dbReference type="STRING" id="661478.OP10G_1771"/>
<dbReference type="AlphaFoldDB" id="A0A068NU65"/>
<sequence length="560" mass="62139">MARHLPLFALLAALPALGVAETAGIKRDKIGIYDLAAIHAIDLKPETISKTEENGIVFEKVRFSSVDNVRVFAILSYKKGATKLPGLMVVDRFRAFPKKVEATNNYFAISVAPPDGNQDPAQDRSVGGPRYQQPFSLDDQFRDNPKQSYVYQHTVALLRALDYLETRPEVDLNKTVVTGYSWPGLMVATLHGLDDRPAAYVLWHGLGYYADENNQSGGQPALFTRKQYEMYGAGTYAATGTKPIYVGVSLDDYFTKLDSVMEVYNNLKCEKAFAYAPNRHHSWTSRLEFDSNGPTWQTHWQFGDPKPPTISEGTAKAEDGKLVYTATVDSKVPLQWSEVLVSYGKPGNWMSRTWHSIPLVKSGDAYRAEIPVYDPAVPMYLIGQIGTEKNHAIGNRPQFITPSSLGITAANAPYPNVLFDPSLKSDLYLRTGDVTWPSDRSDSGDNKGSVIWKPNDGSTVLFNNIEPSLWKGAKELHIWLKGDGKAGPLNAYLAYDANYFLDKDVKNYTVFPLVADGATMSNGWKEYTIPLDKAANLDRVGSLYLEPGNHTLQVGTISWK</sequence>
<keyword evidence="2" id="KW-0378">Hydrolase</keyword>
<keyword evidence="3" id="KW-1185">Reference proteome</keyword>
<proteinExistence type="predicted"/>
<evidence type="ECO:0000256" key="1">
    <source>
        <dbReference type="SAM" id="SignalP"/>
    </source>
</evidence>